<dbReference type="Proteomes" id="UP000637819">
    <property type="component" value="Chromosome"/>
</dbReference>
<keyword evidence="1" id="KW-0472">Membrane</keyword>
<gene>
    <name evidence="2" type="ORF">JMJ58_14960</name>
</gene>
<keyword evidence="3" id="KW-1185">Reference proteome</keyword>
<reference evidence="2 3" key="1">
    <citation type="submission" date="2021-01" db="EMBL/GenBank/DDBJ databases">
        <title>Genome Sequence and Methylation Pattern of Haloterrigena salifodinae BOL5-1, An Extremely Halophilic Archaeon from a Bolivian Salt Mine.</title>
        <authorList>
            <person name="DasSarma P."/>
            <person name="Anton B.P."/>
            <person name="DasSarma S.L."/>
            <person name="von Ehrenheim H.A.L."/>
            <person name="Martinez F.L."/>
            <person name="Guzman D."/>
            <person name="Roberts R.J."/>
            <person name="DasSarma S."/>
        </authorList>
    </citation>
    <scope>NUCLEOTIDE SEQUENCE [LARGE SCALE GENOMIC DNA]</scope>
    <source>
        <strain evidence="2 3">BOL5-1</strain>
    </source>
</reference>
<evidence type="ECO:0000256" key="1">
    <source>
        <dbReference type="SAM" id="Phobius"/>
    </source>
</evidence>
<protein>
    <submittedName>
        <fullName evidence="2">Uncharacterized protein</fullName>
    </submittedName>
</protein>
<proteinExistence type="predicted"/>
<keyword evidence="1" id="KW-0812">Transmembrane</keyword>
<sequence length="45" mass="4934">MINAKTAIMAFNYGPEQFAANLELLFIGMVVLLLMLAVLSPFMGE</sequence>
<dbReference type="GeneID" id="62876450"/>
<dbReference type="AlphaFoldDB" id="A0A8T8DXD2"/>
<accession>A0A8T8DXD2</accession>
<dbReference type="EMBL" id="CP069188">
    <property type="protein sequence ID" value="QRV14234.1"/>
    <property type="molecule type" value="Genomic_DNA"/>
</dbReference>
<evidence type="ECO:0000313" key="2">
    <source>
        <dbReference type="EMBL" id="QRV14234.1"/>
    </source>
</evidence>
<dbReference type="RefSeq" id="WP_204747092.1">
    <property type="nucleotide sequence ID" value="NZ_CP069188.1"/>
</dbReference>
<keyword evidence="1" id="KW-1133">Transmembrane helix</keyword>
<organism evidence="2 3">
    <name type="scientific">Haloterrigena salifodinae</name>
    <dbReference type="NCBI Taxonomy" id="2675099"/>
    <lineage>
        <taxon>Archaea</taxon>
        <taxon>Methanobacteriati</taxon>
        <taxon>Methanobacteriota</taxon>
        <taxon>Stenosarchaea group</taxon>
        <taxon>Halobacteria</taxon>
        <taxon>Halobacteriales</taxon>
        <taxon>Natrialbaceae</taxon>
        <taxon>Haloterrigena</taxon>
    </lineage>
</organism>
<dbReference type="KEGG" id="hsal:JMJ58_14960"/>
<name>A0A8T8DXD2_9EURY</name>
<evidence type="ECO:0000313" key="3">
    <source>
        <dbReference type="Proteomes" id="UP000637819"/>
    </source>
</evidence>
<feature type="transmembrane region" description="Helical" evidence="1">
    <location>
        <begin position="24"/>
        <end position="44"/>
    </location>
</feature>